<protein>
    <recommendedName>
        <fullName evidence="1">N-acetyltransferase domain-containing protein</fullName>
    </recommendedName>
</protein>
<feature type="domain" description="N-acetyltransferase" evidence="1">
    <location>
        <begin position="4"/>
        <end position="161"/>
    </location>
</feature>
<keyword evidence="3" id="KW-1185">Reference proteome</keyword>
<sequence length="161" mass="18460">MKNMIIRAATDADLNQLKQFEQGVIEAERPFDQCLKPDPIQYYDLEQLISAEQCYLVVAELQNNDRSGKLIASGYARIEQAKPYVSYNFYSYLGFMYVDPEFRGHGVNQQLIKHLADWSSEQGVTMMHLDVFADNLPAIRAYQKAGFSASLLEMRCDITKM</sequence>
<evidence type="ECO:0000313" key="2">
    <source>
        <dbReference type="EMBL" id="GLX77813.1"/>
    </source>
</evidence>
<evidence type="ECO:0000259" key="1">
    <source>
        <dbReference type="PROSITE" id="PS51186"/>
    </source>
</evidence>
<name>A0ABQ6GPA2_9GAMM</name>
<gene>
    <name evidence="2" type="ORF">tinsulaeT_11530</name>
</gene>
<dbReference type="PANTHER" id="PTHR43617">
    <property type="entry name" value="L-AMINO ACID N-ACETYLTRANSFERASE"/>
    <property type="match status" value="1"/>
</dbReference>
<dbReference type="InterPro" id="IPR050276">
    <property type="entry name" value="MshD_Acetyltransferase"/>
</dbReference>
<comment type="caution">
    <text evidence="2">The sequence shown here is derived from an EMBL/GenBank/DDBJ whole genome shotgun (WGS) entry which is preliminary data.</text>
</comment>
<dbReference type="Proteomes" id="UP001157186">
    <property type="component" value="Unassembled WGS sequence"/>
</dbReference>
<organism evidence="2 3">
    <name type="scientific">Thalassotalea insulae</name>
    <dbReference type="NCBI Taxonomy" id="2056778"/>
    <lineage>
        <taxon>Bacteria</taxon>
        <taxon>Pseudomonadati</taxon>
        <taxon>Pseudomonadota</taxon>
        <taxon>Gammaproteobacteria</taxon>
        <taxon>Alteromonadales</taxon>
        <taxon>Colwelliaceae</taxon>
        <taxon>Thalassotalea</taxon>
    </lineage>
</organism>
<dbReference type="InterPro" id="IPR000182">
    <property type="entry name" value="GNAT_dom"/>
</dbReference>
<dbReference type="Pfam" id="PF00583">
    <property type="entry name" value="Acetyltransf_1"/>
    <property type="match status" value="1"/>
</dbReference>
<dbReference type="CDD" id="cd04301">
    <property type="entry name" value="NAT_SF"/>
    <property type="match status" value="1"/>
</dbReference>
<dbReference type="InterPro" id="IPR016181">
    <property type="entry name" value="Acyl_CoA_acyltransferase"/>
</dbReference>
<accession>A0ABQ6GPA2</accession>
<dbReference type="EMBL" id="BSST01000001">
    <property type="protein sequence ID" value="GLX77813.1"/>
    <property type="molecule type" value="Genomic_DNA"/>
</dbReference>
<dbReference type="SUPFAM" id="SSF55729">
    <property type="entry name" value="Acyl-CoA N-acyltransferases (Nat)"/>
    <property type="match status" value="1"/>
</dbReference>
<dbReference type="PROSITE" id="PS51186">
    <property type="entry name" value="GNAT"/>
    <property type="match status" value="1"/>
</dbReference>
<dbReference type="Gene3D" id="3.40.630.30">
    <property type="match status" value="1"/>
</dbReference>
<reference evidence="2 3" key="1">
    <citation type="submission" date="2023-03" db="EMBL/GenBank/DDBJ databases">
        <title>Draft genome sequence of Thalassotalea insulae KCTC 62186T.</title>
        <authorList>
            <person name="Sawabe T."/>
        </authorList>
    </citation>
    <scope>NUCLEOTIDE SEQUENCE [LARGE SCALE GENOMIC DNA]</scope>
    <source>
        <strain evidence="2 3">KCTC 62186</strain>
    </source>
</reference>
<dbReference type="RefSeq" id="WP_284243703.1">
    <property type="nucleotide sequence ID" value="NZ_BSST01000001.1"/>
</dbReference>
<proteinExistence type="predicted"/>
<evidence type="ECO:0000313" key="3">
    <source>
        <dbReference type="Proteomes" id="UP001157186"/>
    </source>
</evidence>